<gene>
    <name evidence="1" type="ORF">FPZ12_008420</name>
</gene>
<dbReference type="OrthoDB" id="8447184at2"/>
<organism evidence="1 2">
    <name type="scientific">Amycolatopsis acidicola</name>
    <dbReference type="NCBI Taxonomy" id="2596893"/>
    <lineage>
        <taxon>Bacteria</taxon>
        <taxon>Bacillati</taxon>
        <taxon>Actinomycetota</taxon>
        <taxon>Actinomycetes</taxon>
        <taxon>Pseudonocardiales</taxon>
        <taxon>Pseudonocardiaceae</taxon>
        <taxon>Amycolatopsis</taxon>
    </lineage>
</organism>
<sequence length="164" mass="17508">MTSTHHDGITRLSAPVVRKTARRSLTAEEMADLRRVAAVLIPSDGDGRPGGDEVAAFDDYVTEALAILDPVLDNVAAALAAIHDVPTGELFSALRQLDSGSPHLFHPLSLLVTSVYLYSAEMEAELGYPHPHRNPPDLSEAADEIEGGILDPVIARGSIVRQVP</sequence>
<dbReference type="Proteomes" id="UP000319769">
    <property type="component" value="Unassembled WGS sequence"/>
</dbReference>
<evidence type="ECO:0008006" key="3">
    <source>
        <dbReference type="Google" id="ProtNLM"/>
    </source>
</evidence>
<comment type="caution">
    <text evidence="1">The sequence shown here is derived from an EMBL/GenBank/DDBJ whole genome shotgun (WGS) entry which is preliminary data.</text>
</comment>
<protein>
    <recommendedName>
        <fullName evidence="3">Gluconate 2-dehydrogenase subunit 3 family protein</fullName>
    </recommendedName>
</protein>
<name>A0A5N0VGS3_9PSEU</name>
<proteinExistence type="predicted"/>
<evidence type="ECO:0000313" key="1">
    <source>
        <dbReference type="EMBL" id="KAA9164031.1"/>
    </source>
</evidence>
<evidence type="ECO:0000313" key="2">
    <source>
        <dbReference type="Proteomes" id="UP000319769"/>
    </source>
</evidence>
<dbReference type="AlphaFoldDB" id="A0A5N0VGS3"/>
<dbReference type="RefSeq" id="WP_144748492.1">
    <property type="nucleotide sequence ID" value="NZ_VMNW02000008.1"/>
</dbReference>
<keyword evidence="2" id="KW-1185">Reference proteome</keyword>
<reference evidence="1" key="1">
    <citation type="submission" date="2019-09" db="EMBL/GenBank/DDBJ databases">
        <authorList>
            <person name="Teo W.F.A."/>
            <person name="Duangmal K."/>
        </authorList>
    </citation>
    <scope>NUCLEOTIDE SEQUENCE [LARGE SCALE GENOMIC DNA]</scope>
    <source>
        <strain evidence="1">K81G1</strain>
    </source>
</reference>
<accession>A0A5N0VGS3</accession>
<dbReference type="EMBL" id="VMNW02000008">
    <property type="protein sequence ID" value="KAA9164031.1"/>
    <property type="molecule type" value="Genomic_DNA"/>
</dbReference>